<feature type="compositionally biased region" description="Low complexity" evidence="8">
    <location>
        <begin position="346"/>
        <end position="360"/>
    </location>
</feature>
<feature type="region of interest" description="Disordered" evidence="8">
    <location>
        <begin position="779"/>
        <end position="813"/>
    </location>
</feature>
<dbReference type="InterPro" id="IPR009607">
    <property type="entry name" value="Enhancer_polycomb_C"/>
</dbReference>
<dbReference type="Proteomes" id="UP001314169">
    <property type="component" value="Chromosome 1"/>
</dbReference>
<comment type="similarity">
    <text evidence="2 7">Belongs to the enhancer of polycomb family.</text>
</comment>
<evidence type="ECO:0000256" key="4">
    <source>
        <dbReference type="ARBA" id="ARBA00023015"/>
    </source>
</evidence>
<reference evidence="11" key="1">
    <citation type="submission" date="2023-12" db="EMBL/GenBank/DDBJ databases">
        <authorList>
            <person name="Brown T."/>
        </authorList>
    </citation>
    <scope>NUCLEOTIDE SEQUENCE</scope>
</reference>
<evidence type="ECO:0000313" key="11">
    <source>
        <dbReference type="EMBL" id="CAK6432651.1"/>
    </source>
</evidence>
<evidence type="ECO:0000259" key="9">
    <source>
        <dbReference type="Pfam" id="PF06752"/>
    </source>
</evidence>
<evidence type="ECO:0000256" key="6">
    <source>
        <dbReference type="ARBA" id="ARBA00023242"/>
    </source>
</evidence>
<evidence type="ECO:0000256" key="1">
    <source>
        <dbReference type="ARBA" id="ARBA00004123"/>
    </source>
</evidence>
<dbReference type="EMBL" id="OY882858">
    <property type="protein sequence ID" value="CAK6432651.1"/>
    <property type="molecule type" value="Genomic_DNA"/>
</dbReference>
<feature type="region of interest" description="Disordered" evidence="8">
    <location>
        <begin position="489"/>
        <end position="508"/>
    </location>
</feature>
<evidence type="ECO:0000256" key="8">
    <source>
        <dbReference type="SAM" id="MobiDB-lite"/>
    </source>
</evidence>
<evidence type="ECO:0000256" key="7">
    <source>
        <dbReference type="RuleBase" id="RU361124"/>
    </source>
</evidence>
<name>A0ABN9Z2X7_PIPNA</name>
<feature type="region of interest" description="Disordered" evidence="8">
    <location>
        <begin position="334"/>
        <end position="360"/>
    </location>
</feature>
<evidence type="ECO:0000259" key="10">
    <source>
        <dbReference type="Pfam" id="PF10513"/>
    </source>
</evidence>
<keyword evidence="5 7" id="KW-0804">Transcription</keyword>
<feature type="domain" description="Enhancer of polycomb-like N-terminal" evidence="10">
    <location>
        <begin position="7"/>
        <end position="148"/>
    </location>
</feature>
<keyword evidence="6 7" id="KW-0539">Nucleus</keyword>
<evidence type="ECO:0000313" key="12">
    <source>
        <dbReference type="Proteomes" id="UP001314169"/>
    </source>
</evidence>
<sequence>MSKLSFRARALDASKPLPVFRCEDLPDLHEYASINRAVPQMPTGMEKEEESEHHLQRAISAQQVYGEKRDNMVIPVPEAESNIAYYESIYPGEFKMPKQLIHIQPFSLDAEQPDYDLDSEDEVFVNKLKKKMDICPLQFEEMIDRLEKGSGQQPVSLQEAKLLLKEDDELIREVYEYWIKKRKNCRGPSLIPSVKQEKRDGSSTNDPYVAFRRRTEKMQTRKNRKNDEASYEKMLKLRRDLSRAVTILEMIKRREKSKRELLHLTLEIMEKRYNLGDYNGEIMSEVMAQRQPVKPAYAIPIIPITNSSQFKHQEAVDVKEFKVNKQDKADLIRPKRKYEKKPKVLPSSTAAAPQQTSPAALPVFNAKDLNQYDFPSSDEEPLSQVLSGSSEAEEENDPDGPFAFHRKAGCQYYAPHLDQTGNWPWTSPKDGGLGDVRYRYCLTTLTVPQRCIGFARRRVGRGGRVLLDRAHSDYDSMFRHLDLEMLSSPQHSPVNQSAITSETNTSDKSFSKDLNQILVNIKSCRWRHFRPRTPFLHDSDNDELSCRKLYRSLTRTGTAQPGTQTCSTSTQSKSSSGSAHFAFTAEQYQQHQQQLALMQKQQLAQIQQQQANSNSSTNTSQGFVSKTLDSASAQFAASALVTSEQLMGFKMKDDVVLGIGVNGVLPASGVYKGLHLSSTTPTAPVHISSSAAGSTLLQPSNITQTSSSHSALSHPVTAANSATTQVLIGNNIRLTVPSSVATVNSIAPINARHIPRTLSAVPSSALKLAAAANCQVSKVPSSSSVDSAPRENHESEKPALNSIADNTVAMEVT</sequence>
<accession>A0ABN9Z2X7</accession>
<comment type="subcellular location">
    <subcellularLocation>
        <location evidence="1 7">Nucleus</location>
    </subcellularLocation>
</comment>
<evidence type="ECO:0000256" key="2">
    <source>
        <dbReference type="ARBA" id="ARBA00008035"/>
    </source>
</evidence>
<dbReference type="Pfam" id="PF06752">
    <property type="entry name" value="E_Pc_C"/>
    <property type="match status" value="1"/>
</dbReference>
<organism evidence="11 12">
    <name type="scientific">Pipistrellus nathusii</name>
    <name type="common">Nathusius' pipistrelle</name>
    <dbReference type="NCBI Taxonomy" id="59473"/>
    <lineage>
        <taxon>Eukaryota</taxon>
        <taxon>Metazoa</taxon>
        <taxon>Chordata</taxon>
        <taxon>Craniata</taxon>
        <taxon>Vertebrata</taxon>
        <taxon>Euteleostomi</taxon>
        <taxon>Mammalia</taxon>
        <taxon>Eutheria</taxon>
        <taxon>Laurasiatheria</taxon>
        <taxon>Chiroptera</taxon>
        <taxon>Yangochiroptera</taxon>
        <taxon>Vespertilionidae</taxon>
        <taxon>Pipistrellus</taxon>
    </lineage>
</organism>
<feature type="compositionally biased region" description="Basic and acidic residues" evidence="8">
    <location>
        <begin position="788"/>
        <end position="797"/>
    </location>
</feature>
<gene>
    <name evidence="11" type="ORF">MPIPNATIZW_LOCUS957</name>
</gene>
<feature type="region of interest" description="Disordered" evidence="8">
    <location>
        <begin position="375"/>
        <end position="401"/>
    </location>
</feature>
<dbReference type="InterPro" id="IPR019542">
    <property type="entry name" value="Enhancer_polycomb-like_N"/>
</dbReference>
<dbReference type="InterPro" id="IPR024943">
    <property type="entry name" value="Enhancer_polycomb"/>
</dbReference>
<keyword evidence="12" id="KW-1185">Reference proteome</keyword>
<dbReference type="Pfam" id="PF10513">
    <property type="entry name" value="EPL1"/>
    <property type="match status" value="1"/>
</dbReference>
<proteinExistence type="inferred from homology"/>
<keyword evidence="3" id="KW-0156">Chromatin regulator</keyword>
<evidence type="ECO:0000256" key="3">
    <source>
        <dbReference type="ARBA" id="ARBA00022853"/>
    </source>
</evidence>
<feature type="domain" description="Enhancer of polycomb C-terminal" evidence="9">
    <location>
        <begin position="582"/>
        <end position="813"/>
    </location>
</feature>
<dbReference type="PANTHER" id="PTHR14898">
    <property type="entry name" value="ENHANCER OF POLYCOMB"/>
    <property type="match status" value="1"/>
</dbReference>
<evidence type="ECO:0000256" key="5">
    <source>
        <dbReference type="ARBA" id="ARBA00023163"/>
    </source>
</evidence>
<keyword evidence="4 7" id="KW-0805">Transcription regulation</keyword>
<protein>
    <recommendedName>
        <fullName evidence="7">Enhancer of polycomb homolog</fullName>
    </recommendedName>
</protein>